<evidence type="ECO:0000313" key="2">
    <source>
        <dbReference type="EMBL" id="SAK02737.1"/>
    </source>
</evidence>
<sequence>MQAALFVAACAAHSGCAARAPAPDTPATAAAARRRALALALRFPARIVRAAPPPGALRAEVAARAARAVCRRLSARPAPRPPMRGRARASVLLTARVRAHVRVQFADGPARNCVLDGFRRFAILNAVEVVPRAPRSTRVRGAERRRRLPRRALRDGTGAERAPPRRAACRGQHVPLPPRIGTSPFDPLSLTGARPPCPHFATSVTPGPPLRAPP</sequence>
<protein>
    <submittedName>
        <fullName evidence="2">Lipoprotein</fullName>
    </submittedName>
</protein>
<dbReference type="EMBL" id="FKJW01000006">
    <property type="protein sequence ID" value="SAK02737.1"/>
    <property type="molecule type" value="Genomic_DNA"/>
</dbReference>
<feature type="region of interest" description="Disordered" evidence="1">
    <location>
        <begin position="135"/>
        <end position="214"/>
    </location>
</feature>
<reference evidence="2 3" key="1">
    <citation type="submission" date="2016-04" db="EMBL/GenBank/DDBJ databases">
        <authorList>
            <person name="Peeters C."/>
        </authorList>
    </citation>
    <scope>NUCLEOTIDE SEQUENCE [LARGE SCALE GENOMIC DNA]</scope>
    <source>
        <strain evidence="2">LMG 29311</strain>
    </source>
</reference>
<evidence type="ECO:0000256" key="1">
    <source>
        <dbReference type="SAM" id="MobiDB-lite"/>
    </source>
</evidence>
<dbReference type="Proteomes" id="UP000196218">
    <property type="component" value="Unassembled WGS sequence"/>
</dbReference>
<feature type="compositionally biased region" description="Low complexity" evidence="1">
    <location>
        <begin position="159"/>
        <end position="170"/>
    </location>
</feature>
<name>A0ABD7LD15_9BURK</name>
<gene>
    <name evidence="2" type="ORF">UA18_05687</name>
</gene>
<comment type="caution">
    <text evidence="2">The sequence shown here is derived from an EMBL/GenBank/DDBJ whole genome shotgun (WGS) entry which is preliminary data.</text>
</comment>
<accession>A0ABD7LD15</accession>
<dbReference type="AlphaFoldDB" id="A0ABD7LD15"/>
<evidence type="ECO:0000313" key="3">
    <source>
        <dbReference type="Proteomes" id="UP000196218"/>
    </source>
</evidence>
<feature type="compositionally biased region" description="Basic residues" evidence="1">
    <location>
        <begin position="135"/>
        <end position="151"/>
    </location>
</feature>
<keyword evidence="2" id="KW-0449">Lipoprotein</keyword>
<organism evidence="2 3">
    <name type="scientific">Burkholderia multivorans</name>
    <dbReference type="NCBI Taxonomy" id="87883"/>
    <lineage>
        <taxon>Bacteria</taxon>
        <taxon>Pseudomonadati</taxon>
        <taxon>Pseudomonadota</taxon>
        <taxon>Betaproteobacteria</taxon>
        <taxon>Burkholderiales</taxon>
        <taxon>Burkholderiaceae</taxon>
        <taxon>Burkholderia</taxon>
        <taxon>Burkholderia cepacia complex</taxon>
    </lineage>
</organism>
<proteinExistence type="predicted"/>